<evidence type="ECO:0000313" key="2">
    <source>
        <dbReference type="Proteomes" id="UP000539372"/>
    </source>
</evidence>
<proteinExistence type="predicted"/>
<reference evidence="1 2" key="1">
    <citation type="submission" date="2020-04" db="EMBL/GenBank/DDBJ databases">
        <title>Rhodospirillaceae bacterium KN72 isolated from deep sea.</title>
        <authorList>
            <person name="Zhang D.-C."/>
        </authorList>
    </citation>
    <scope>NUCLEOTIDE SEQUENCE [LARGE SCALE GENOMIC DNA]</scope>
    <source>
        <strain evidence="1 2">KN72</strain>
    </source>
</reference>
<comment type="caution">
    <text evidence="1">The sequence shown here is derived from an EMBL/GenBank/DDBJ whole genome shotgun (WGS) entry which is preliminary data.</text>
</comment>
<sequence>MLLNSPQIPSNQAYAFAEDSRLRLLFDQWQAVRGNRQIPDRRDFDPLDMVPILPMLWLCDYHAKEDVFRFRLAGDRVREMHGRPVNGVPITDLVDDEAHKRTLHAILMRVIDGPLILFTDGYLYHCQNRYVRGRRLILPMTSGDGMGLIGVTSVDDSPAEIDPHLMNAPIIRELPLP</sequence>
<dbReference type="Pfam" id="PF07310">
    <property type="entry name" value="PAS_5"/>
    <property type="match status" value="1"/>
</dbReference>
<gene>
    <name evidence="1" type="ORF">HH303_10310</name>
</gene>
<dbReference type="InterPro" id="IPR009922">
    <property type="entry name" value="DUF1457"/>
</dbReference>
<dbReference type="AlphaFoldDB" id="A0A7Y0HEM4"/>
<protein>
    <submittedName>
        <fullName evidence="1">PAS domain-containing protein</fullName>
    </submittedName>
</protein>
<keyword evidence="2" id="KW-1185">Reference proteome</keyword>
<dbReference type="RefSeq" id="WP_169625258.1">
    <property type="nucleotide sequence ID" value="NZ_JABBNT010000003.1"/>
</dbReference>
<dbReference type="Proteomes" id="UP000539372">
    <property type="component" value="Unassembled WGS sequence"/>
</dbReference>
<evidence type="ECO:0000313" key="1">
    <source>
        <dbReference type="EMBL" id="NMM44870.1"/>
    </source>
</evidence>
<name>A0A7Y0HEM4_9PROT</name>
<dbReference type="EMBL" id="JABBNT010000003">
    <property type="protein sequence ID" value="NMM44870.1"/>
    <property type="molecule type" value="Genomic_DNA"/>
</dbReference>
<accession>A0A7Y0HEM4</accession>
<organism evidence="1 2">
    <name type="scientific">Pacificispira spongiicola</name>
    <dbReference type="NCBI Taxonomy" id="2729598"/>
    <lineage>
        <taxon>Bacteria</taxon>
        <taxon>Pseudomonadati</taxon>
        <taxon>Pseudomonadota</taxon>
        <taxon>Alphaproteobacteria</taxon>
        <taxon>Rhodospirillales</taxon>
        <taxon>Rhodospirillaceae</taxon>
        <taxon>Pacificispira</taxon>
    </lineage>
</organism>